<feature type="region of interest" description="Disordered" evidence="1">
    <location>
        <begin position="1"/>
        <end position="55"/>
    </location>
</feature>
<dbReference type="EMBL" id="CAJNOI010005426">
    <property type="protein sequence ID" value="CAF1565058.1"/>
    <property type="molecule type" value="Genomic_DNA"/>
</dbReference>
<evidence type="ECO:0000313" key="3">
    <source>
        <dbReference type="EMBL" id="CAF1666395.1"/>
    </source>
</evidence>
<evidence type="ECO:0000256" key="1">
    <source>
        <dbReference type="SAM" id="MobiDB-lite"/>
    </source>
</evidence>
<name>A0A816FUU2_9BILA</name>
<comment type="caution">
    <text evidence="3">The sequence shown here is derived from an EMBL/GenBank/DDBJ whole genome shotgun (WGS) entry which is preliminary data.</text>
</comment>
<dbReference type="Proteomes" id="UP000663832">
    <property type="component" value="Unassembled WGS sequence"/>
</dbReference>
<proteinExistence type="predicted"/>
<feature type="non-terminal residue" evidence="3">
    <location>
        <position position="232"/>
    </location>
</feature>
<reference evidence="3" key="1">
    <citation type="submission" date="2021-02" db="EMBL/GenBank/DDBJ databases">
        <authorList>
            <person name="Nowell W R."/>
        </authorList>
    </citation>
    <scope>NUCLEOTIDE SEQUENCE</scope>
</reference>
<keyword evidence="4" id="KW-1185">Reference proteome</keyword>
<dbReference type="Proteomes" id="UP000663877">
    <property type="component" value="Unassembled WGS sequence"/>
</dbReference>
<organism evidence="3 4">
    <name type="scientific">Adineta steineri</name>
    <dbReference type="NCBI Taxonomy" id="433720"/>
    <lineage>
        <taxon>Eukaryota</taxon>
        <taxon>Metazoa</taxon>
        <taxon>Spiralia</taxon>
        <taxon>Gnathifera</taxon>
        <taxon>Rotifera</taxon>
        <taxon>Eurotatoria</taxon>
        <taxon>Bdelloidea</taxon>
        <taxon>Adinetida</taxon>
        <taxon>Adinetidae</taxon>
        <taxon>Adineta</taxon>
    </lineage>
</organism>
<accession>A0A816FUU2</accession>
<gene>
    <name evidence="2" type="ORF">BJG266_LOCUS47269</name>
    <name evidence="3" type="ORF">QVE165_LOCUS64303</name>
</gene>
<feature type="compositionally biased region" description="Polar residues" evidence="1">
    <location>
        <begin position="1"/>
        <end position="39"/>
    </location>
</feature>
<dbReference type="OrthoDB" id="10025028at2759"/>
<dbReference type="EMBL" id="CAJNOM010005830">
    <property type="protein sequence ID" value="CAF1666395.1"/>
    <property type="molecule type" value="Genomic_DNA"/>
</dbReference>
<feature type="region of interest" description="Disordered" evidence="1">
    <location>
        <begin position="183"/>
        <end position="232"/>
    </location>
</feature>
<sequence>MAEEVSQNIANQEESRISTEQNVDPTTTTSLNESTMMETSTKEEEEEEQQQQQQQINVVDDATLQAVLSSMTEPEMNAFLEELNKTGKAYLPGIGQTIELLTVPAPSETSTTTTTMTVLPSSQISQSQPSAENFLQELTSLIQHPPDDIVPIGIEQRRRQQSIDARSNINNTVSGSRQARTANIYGGTSVGGSGRPGTAVKSTITSSGGATIRKSFQQQQNMNDDRMFFGRP</sequence>
<protein>
    <submittedName>
        <fullName evidence="3">Uncharacterized protein</fullName>
    </submittedName>
</protein>
<feature type="compositionally biased region" description="Polar residues" evidence="1">
    <location>
        <begin position="200"/>
        <end position="222"/>
    </location>
</feature>
<evidence type="ECO:0000313" key="2">
    <source>
        <dbReference type="EMBL" id="CAF1565058.1"/>
    </source>
</evidence>
<evidence type="ECO:0000313" key="4">
    <source>
        <dbReference type="Proteomes" id="UP000663832"/>
    </source>
</evidence>
<dbReference type="AlphaFoldDB" id="A0A816FUU2"/>
<feature type="compositionally biased region" description="Basic and acidic residues" evidence="1">
    <location>
        <begin position="223"/>
        <end position="232"/>
    </location>
</feature>